<dbReference type="GO" id="GO:0055085">
    <property type="term" value="P:transmembrane transport"/>
    <property type="evidence" value="ECO:0007669"/>
    <property type="project" value="InterPro"/>
</dbReference>
<evidence type="ECO:0000313" key="13">
    <source>
        <dbReference type="EMBL" id="OHU92064.1"/>
    </source>
</evidence>
<dbReference type="RefSeq" id="WP_070983866.1">
    <property type="nucleotide sequence ID" value="NZ_MKJU01000022.1"/>
</dbReference>
<comment type="similarity">
    <text evidence="2">Belongs to the TonB family.</text>
</comment>
<comment type="subcellular location">
    <subcellularLocation>
        <location evidence="1">Cell inner membrane</location>
        <topology evidence="1">Single-pass membrane protein</topology>
        <orientation evidence="1">Periplasmic side</orientation>
    </subcellularLocation>
</comment>
<keyword evidence="4" id="KW-1003">Cell membrane</keyword>
<keyword evidence="9 11" id="KW-0472">Membrane</keyword>
<keyword evidence="8 11" id="KW-1133">Transmembrane helix</keyword>
<keyword evidence="5" id="KW-0997">Cell inner membrane</keyword>
<keyword evidence="14" id="KW-1185">Reference proteome</keyword>
<dbReference type="Pfam" id="PF03544">
    <property type="entry name" value="TonB_C"/>
    <property type="match status" value="1"/>
</dbReference>
<dbReference type="NCBIfam" id="TIGR01352">
    <property type="entry name" value="tonB_Cterm"/>
    <property type="match status" value="1"/>
</dbReference>
<evidence type="ECO:0000256" key="6">
    <source>
        <dbReference type="ARBA" id="ARBA00022692"/>
    </source>
</evidence>
<dbReference type="Gene3D" id="3.30.1150.10">
    <property type="match status" value="1"/>
</dbReference>
<evidence type="ECO:0000256" key="10">
    <source>
        <dbReference type="SAM" id="MobiDB-lite"/>
    </source>
</evidence>
<gene>
    <name evidence="13" type="ORF">BET10_06950</name>
</gene>
<dbReference type="GO" id="GO:0005886">
    <property type="term" value="C:plasma membrane"/>
    <property type="evidence" value="ECO:0007669"/>
    <property type="project" value="UniProtKB-SubCell"/>
</dbReference>
<evidence type="ECO:0000256" key="2">
    <source>
        <dbReference type="ARBA" id="ARBA00006555"/>
    </source>
</evidence>
<evidence type="ECO:0000256" key="1">
    <source>
        <dbReference type="ARBA" id="ARBA00004383"/>
    </source>
</evidence>
<evidence type="ECO:0000256" key="5">
    <source>
        <dbReference type="ARBA" id="ARBA00022519"/>
    </source>
</evidence>
<sequence length="210" mass="23001">MQAIEYQQNNMNYTKLASAIAGGVLMTGAAFVFMHSLITQDNIRVPQATPTEIVELPQLKEDTPVQEIEKLPEPPKMQPPPVRSVAEPSSEPTLTTGIPFAPEVSTTQIKIAGPTFGERGQGATPIVRSEPKYPIHAARDGIEGWVQLSFAISTSGEVIDINVIDAEPKRTFDRAAVAALKRWKYRPKIENGQAVIQNNQSVVLEFKLAQ</sequence>
<feature type="domain" description="TonB C-terminal" evidence="12">
    <location>
        <begin position="118"/>
        <end position="210"/>
    </location>
</feature>
<accession>A0A1S1MT76</accession>
<organism evidence="13 14">
    <name type="scientific">Pseudoalteromonas amylolytica</name>
    <dbReference type="NCBI Taxonomy" id="1859457"/>
    <lineage>
        <taxon>Bacteria</taxon>
        <taxon>Pseudomonadati</taxon>
        <taxon>Pseudomonadota</taxon>
        <taxon>Gammaproteobacteria</taxon>
        <taxon>Alteromonadales</taxon>
        <taxon>Pseudoalteromonadaceae</taxon>
        <taxon>Pseudoalteromonas</taxon>
    </lineage>
</organism>
<evidence type="ECO:0000256" key="11">
    <source>
        <dbReference type="SAM" id="Phobius"/>
    </source>
</evidence>
<dbReference type="GO" id="GO:0015031">
    <property type="term" value="P:protein transport"/>
    <property type="evidence" value="ECO:0007669"/>
    <property type="project" value="UniProtKB-KW"/>
</dbReference>
<dbReference type="PANTHER" id="PTHR33446:SF14">
    <property type="entry name" value="PROTEIN TONB"/>
    <property type="match status" value="1"/>
</dbReference>
<keyword evidence="7" id="KW-0653">Protein transport</keyword>
<dbReference type="PANTHER" id="PTHR33446">
    <property type="entry name" value="PROTEIN TONB-RELATED"/>
    <property type="match status" value="1"/>
</dbReference>
<evidence type="ECO:0000313" key="14">
    <source>
        <dbReference type="Proteomes" id="UP000179786"/>
    </source>
</evidence>
<dbReference type="STRING" id="1859457.BET10_06950"/>
<dbReference type="InterPro" id="IPR051045">
    <property type="entry name" value="TonB-dependent_transducer"/>
</dbReference>
<comment type="caution">
    <text evidence="13">The sequence shown here is derived from an EMBL/GenBank/DDBJ whole genome shotgun (WGS) entry which is preliminary data.</text>
</comment>
<evidence type="ECO:0000256" key="3">
    <source>
        <dbReference type="ARBA" id="ARBA00022448"/>
    </source>
</evidence>
<dbReference type="PROSITE" id="PS52015">
    <property type="entry name" value="TONB_CTD"/>
    <property type="match status" value="1"/>
</dbReference>
<reference evidence="13 14" key="1">
    <citation type="submission" date="2016-09" db="EMBL/GenBank/DDBJ databases">
        <title>Pseudoalteromonas amylolytica sp. nov., isolated from the surface seawater.</title>
        <authorList>
            <person name="Wu Y.-H."/>
            <person name="Cheng H."/>
            <person name="Jin X.-B."/>
            <person name="Wang C.-S."/>
            <person name="Xu X.-W."/>
        </authorList>
    </citation>
    <scope>NUCLEOTIDE SEQUENCE [LARGE SCALE GENOMIC DNA]</scope>
    <source>
        <strain evidence="13 14">JW1</strain>
    </source>
</reference>
<dbReference type="InterPro" id="IPR037682">
    <property type="entry name" value="TonB_C"/>
</dbReference>
<evidence type="ECO:0000256" key="8">
    <source>
        <dbReference type="ARBA" id="ARBA00022989"/>
    </source>
</evidence>
<evidence type="ECO:0000256" key="4">
    <source>
        <dbReference type="ARBA" id="ARBA00022475"/>
    </source>
</evidence>
<dbReference type="FunFam" id="3.30.1150.10:FF:000006">
    <property type="entry name" value="Protein TonB"/>
    <property type="match status" value="1"/>
</dbReference>
<keyword evidence="3" id="KW-0813">Transport</keyword>
<name>A0A1S1MT76_9GAMM</name>
<dbReference type="InterPro" id="IPR006260">
    <property type="entry name" value="TonB/TolA_C"/>
</dbReference>
<dbReference type="SUPFAM" id="SSF74653">
    <property type="entry name" value="TolA/TonB C-terminal domain"/>
    <property type="match status" value="1"/>
</dbReference>
<evidence type="ECO:0000256" key="7">
    <source>
        <dbReference type="ARBA" id="ARBA00022927"/>
    </source>
</evidence>
<protein>
    <recommendedName>
        <fullName evidence="12">TonB C-terminal domain-containing protein</fullName>
    </recommendedName>
</protein>
<proteinExistence type="inferred from homology"/>
<dbReference type="EMBL" id="MKJU01000022">
    <property type="protein sequence ID" value="OHU92064.1"/>
    <property type="molecule type" value="Genomic_DNA"/>
</dbReference>
<evidence type="ECO:0000259" key="12">
    <source>
        <dbReference type="PROSITE" id="PS52015"/>
    </source>
</evidence>
<keyword evidence="6 11" id="KW-0812">Transmembrane</keyword>
<evidence type="ECO:0000256" key="9">
    <source>
        <dbReference type="ARBA" id="ARBA00023136"/>
    </source>
</evidence>
<dbReference type="AlphaFoldDB" id="A0A1S1MT76"/>
<dbReference type="OrthoDB" id="1628901at2"/>
<feature type="transmembrane region" description="Helical" evidence="11">
    <location>
        <begin position="16"/>
        <end position="38"/>
    </location>
</feature>
<dbReference type="Proteomes" id="UP000179786">
    <property type="component" value="Unassembled WGS sequence"/>
</dbReference>
<feature type="region of interest" description="Disordered" evidence="10">
    <location>
        <begin position="70"/>
        <end position="99"/>
    </location>
</feature>